<feature type="compositionally biased region" description="Gly residues" evidence="1">
    <location>
        <begin position="172"/>
        <end position="196"/>
    </location>
</feature>
<accession>A0A2N5NC07</accession>
<feature type="domain" description="Nudix hydrolase" evidence="2">
    <location>
        <begin position="28"/>
        <end position="172"/>
    </location>
</feature>
<dbReference type="InterPro" id="IPR000086">
    <property type="entry name" value="NUDIX_hydrolase_dom"/>
</dbReference>
<dbReference type="PANTHER" id="PTHR10885:SF20">
    <property type="entry name" value="NUDIX HYDROLASE DOMAIN-CONTAINING PROTEIN"/>
    <property type="match status" value="1"/>
</dbReference>
<dbReference type="PROSITE" id="PS51462">
    <property type="entry name" value="NUDIX"/>
    <property type="match status" value="1"/>
</dbReference>
<dbReference type="GO" id="GO:0004452">
    <property type="term" value="F:isopentenyl-diphosphate delta-isomerase activity"/>
    <property type="evidence" value="ECO:0007669"/>
    <property type="project" value="TreeGrafter"/>
</dbReference>
<dbReference type="CDD" id="cd04692">
    <property type="entry name" value="NUDIX_Hydrolase"/>
    <property type="match status" value="1"/>
</dbReference>
<gene>
    <name evidence="3" type="ORF">B8V81_0775</name>
</gene>
<feature type="compositionally biased region" description="Gly residues" evidence="1">
    <location>
        <begin position="245"/>
        <end position="266"/>
    </location>
</feature>
<feature type="region of interest" description="Disordered" evidence="1">
    <location>
        <begin position="171"/>
        <end position="284"/>
    </location>
</feature>
<organism evidence="3 4">
    <name type="scientific">Paenibacillus pasadenensis</name>
    <dbReference type="NCBI Taxonomy" id="217090"/>
    <lineage>
        <taxon>Bacteria</taxon>
        <taxon>Bacillati</taxon>
        <taxon>Bacillota</taxon>
        <taxon>Bacilli</taxon>
        <taxon>Bacillales</taxon>
        <taxon>Paenibacillaceae</taxon>
        <taxon>Paenibacillus</taxon>
    </lineage>
</organism>
<dbReference type="PANTHER" id="PTHR10885">
    <property type="entry name" value="ISOPENTENYL-DIPHOSPHATE DELTA-ISOMERASE"/>
    <property type="match status" value="1"/>
</dbReference>
<dbReference type="AlphaFoldDB" id="A0A2N5NC07"/>
<dbReference type="GO" id="GO:0009240">
    <property type="term" value="P:isopentenyl diphosphate biosynthetic process"/>
    <property type="evidence" value="ECO:0007669"/>
    <property type="project" value="TreeGrafter"/>
</dbReference>
<evidence type="ECO:0000313" key="3">
    <source>
        <dbReference type="EMBL" id="PLT47868.1"/>
    </source>
</evidence>
<reference evidence="3 4" key="1">
    <citation type="submission" date="2017-05" db="EMBL/GenBank/DDBJ databases">
        <title>Functional genome analysis of Paenibacillus pasadenensis strain R16: insights on endophytic life style and antifungal activity.</title>
        <authorList>
            <person name="Passera A."/>
            <person name="Marcolungo L."/>
            <person name="Casati P."/>
            <person name="Brasca M."/>
            <person name="Quaglino F."/>
            <person name="Delledonne M."/>
        </authorList>
    </citation>
    <scope>NUCLEOTIDE SEQUENCE [LARGE SCALE GENOMIC DNA]</scope>
    <source>
        <strain evidence="3 4">R16</strain>
    </source>
</reference>
<comment type="caution">
    <text evidence="3">The sequence shown here is derived from an EMBL/GenBank/DDBJ whole genome shotgun (WGS) entry which is preliminary data.</text>
</comment>
<dbReference type="Proteomes" id="UP000234789">
    <property type="component" value="Unassembled WGS sequence"/>
</dbReference>
<dbReference type="SUPFAM" id="SSF55811">
    <property type="entry name" value="Nudix"/>
    <property type="match status" value="1"/>
</dbReference>
<protein>
    <submittedName>
        <fullName evidence="3">Glycine-rich protein</fullName>
    </submittedName>
</protein>
<dbReference type="Gene3D" id="3.90.79.10">
    <property type="entry name" value="Nucleoside Triphosphate Pyrophosphohydrolase"/>
    <property type="match status" value="1"/>
</dbReference>
<evidence type="ECO:0000313" key="4">
    <source>
        <dbReference type="Proteomes" id="UP000234789"/>
    </source>
</evidence>
<dbReference type="InterPro" id="IPR015797">
    <property type="entry name" value="NUDIX_hydrolase-like_dom_sf"/>
</dbReference>
<dbReference type="GO" id="GO:0005737">
    <property type="term" value="C:cytoplasm"/>
    <property type="evidence" value="ECO:0007669"/>
    <property type="project" value="TreeGrafter"/>
</dbReference>
<feature type="compositionally biased region" description="Basic and acidic residues" evidence="1">
    <location>
        <begin position="272"/>
        <end position="284"/>
    </location>
</feature>
<dbReference type="EMBL" id="NFEZ01000002">
    <property type="protein sequence ID" value="PLT47868.1"/>
    <property type="molecule type" value="Genomic_DNA"/>
</dbReference>
<keyword evidence="4" id="KW-1185">Reference proteome</keyword>
<proteinExistence type="predicted"/>
<sequence>MEEQFDIYDESWMPVGTASRRDVHRLGLRHRSFHCWVYRIGSGEPKVLFQKRQLGKDTYPGFLDISAAGHLAAGETVREAVRELEEELGIAAAFEELAYLGWSEARAIGSAGGEPFIDHERSEEYALRCERRPLSLRLQPEEVLGVYEAPLRGMIRLFEGELSELRAEGAELAGGGSAGGGGEGTSDGRSAVGGGGEDADGGRSAGGGGGEDADGGRSAGGGGGEDADGGRSAGGGGGEDADGGRSAGGGGGGSAGDGNAGDGNAGDGWSAEGRDAGSAKCGKDGGDANAGDGAPALVAASLAVRAEHFVPRHDGYYAGLFRRLLQLAEAGGKA</sequence>
<dbReference type="Pfam" id="PF00293">
    <property type="entry name" value="NUDIX"/>
    <property type="match status" value="1"/>
</dbReference>
<evidence type="ECO:0000259" key="2">
    <source>
        <dbReference type="PROSITE" id="PS51462"/>
    </source>
</evidence>
<dbReference type="RefSeq" id="WP_101807769.1">
    <property type="nucleotide sequence ID" value="NZ_NFEZ01000002.1"/>
</dbReference>
<evidence type="ECO:0000256" key="1">
    <source>
        <dbReference type="SAM" id="MobiDB-lite"/>
    </source>
</evidence>
<name>A0A2N5NC07_9BACL</name>